<evidence type="ECO:0000256" key="8">
    <source>
        <dbReference type="ARBA" id="ARBA00023136"/>
    </source>
</evidence>
<dbReference type="InterPro" id="IPR029033">
    <property type="entry name" value="His_PPase_superfam"/>
</dbReference>
<dbReference type="Pfam" id="PF00328">
    <property type="entry name" value="His_Phos_2"/>
    <property type="match status" value="1"/>
</dbReference>
<dbReference type="CDD" id="cd07061">
    <property type="entry name" value="HP_HAP_like"/>
    <property type="match status" value="1"/>
</dbReference>
<dbReference type="GO" id="GO:0007040">
    <property type="term" value="P:lysosome organization"/>
    <property type="evidence" value="ECO:0007669"/>
    <property type="project" value="TreeGrafter"/>
</dbReference>
<comment type="subcellular location">
    <subcellularLocation>
        <location evidence="2">Lysosome lumen</location>
    </subcellularLocation>
    <subcellularLocation>
        <location evidence="11">Lysosome membrane</location>
        <topology evidence="11">Single-pass membrane protein</topology>
        <orientation evidence="11">Lumenal side</orientation>
    </subcellularLocation>
</comment>
<dbReference type="Gene3D" id="3.40.50.1240">
    <property type="entry name" value="Phosphoglycerate mutase-like"/>
    <property type="match status" value="1"/>
</dbReference>
<evidence type="ECO:0000256" key="7">
    <source>
        <dbReference type="ARBA" id="ARBA00022989"/>
    </source>
</evidence>
<comment type="similarity">
    <text evidence="3">Belongs to the histidine acid phosphatase family.</text>
</comment>
<protein>
    <recommendedName>
        <fullName evidence="12">Lysosomal acid phosphatase</fullName>
        <ecNumber evidence="4">3.1.3.2</ecNumber>
    </recommendedName>
</protein>
<evidence type="ECO:0000313" key="13">
    <source>
        <dbReference type="EMBL" id="KPP69109.1"/>
    </source>
</evidence>
<keyword evidence="5" id="KW-0812">Transmembrane</keyword>
<name>A0A0P7WY12_SCLFO</name>
<organism evidence="13 14">
    <name type="scientific">Scleropages formosus</name>
    <name type="common">Asian bonytongue</name>
    <name type="synonym">Osteoglossum formosum</name>
    <dbReference type="NCBI Taxonomy" id="113540"/>
    <lineage>
        <taxon>Eukaryota</taxon>
        <taxon>Metazoa</taxon>
        <taxon>Chordata</taxon>
        <taxon>Craniata</taxon>
        <taxon>Vertebrata</taxon>
        <taxon>Euteleostomi</taxon>
        <taxon>Actinopterygii</taxon>
        <taxon>Neopterygii</taxon>
        <taxon>Teleostei</taxon>
        <taxon>Osteoglossocephala</taxon>
        <taxon>Osteoglossomorpha</taxon>
        <taxon>Osteoglossiformes</taxon>
        <taxon>Osteoglossidae</taxon>
        <taxon>Scleropages</taxon>
    </lineage>
</organism>
<keyword evidence="6" id="KW-0378">Hydrolase</keyword>
<evidence type="ECO:0000256" key="4">
    <source>
        <dbReference type="ARBA" id="ARBA00012646"/>
    </source>
</evidence>
<dbReference type="GO" id="GO:0043202">
    <property type="term" value="C:lysosomal lumen"/>
    <property type="evidence" value="ECO:0007669"/>
    <property type="project" value="UniProtKB-SubCell"/>
</dbReference>
<dbReference type="PANTHER" id="PTHR11567:SF180">
    <property type="entry name" value="LYSOSOMAL ACID PHOSPHATASE"/>
    <property type="match status" value="1"/>
</dbReference>
<evidence type="ECO:0000256" key="6">
    <source>
        <dbReference type="ARBA" id="ARBA00022801"/>
    </source>
</evidence>
<evidence type="ECO:0000256" key="5">
    <source>
        <dbReference type="ARBA" id="ARBA00022692"/>
    </source>
</evidence>
<gene>
    <name evidence="13" type="ORF">Z043_112159</name>
</gene>
<dbReference type="GO" id="GO:0003993">
    <property type="term" value="F:acid phosphatase activity"/>
    <property type="evidence" value="ECO:0007669"/>
    <property type="project" value="UniProtKB-EC"/>
</dbReference>
<dbReference type="AlphaFoldDB" id="A0A0P7WY12"/>
<dbReference type="InterPro" id="IPR000560">
    <property type="entry name" value="His_Pase_clade-2"/>
</dbReference>
<comment type="caution">
    <text evidence="13">The sequence shown here is derived from an EMBL/GenBank/DDBJ whole genome shotgun (WGS) entry which is preliminary data.</text>
</comment>
<dbReference type="STRING" id="113540.ENSSFOP00015062253"/>
<keyword evidence="9" id="KW-0325">Glycoprotein</keyword>
<dbReference type="GO" id="GO:0005765">
    <property type="term" value="C:lysosomal membrane"/>
    <property type="evidence" value="ECO:0007669"/>
    <property type="project" value="UniProtKB-SubCell"/>
</dbReference>
<evidence type="ECO:0000256" key="2">
    <source>
        <dbReference type="ARBA" id="ARBA00004227"/>
    </source>
</evidence>
<accession>A0A0P7WY12</accession>
<dbReference type="InterPro" id="IPR050645">
    <property type="entry name" value="Histidine_acid_phosphatase"/>
</dbReference>
<evidence type="ECO:0000256" key="3">
    <source>
        <dbReference type="ARBA" id="ARBA00005375"/>
    </source>
</evidence>
<evidence type="ECO:0000256" key="9">
    <source>
        <dbReference type="ARBA" id="ARBA00023180"/>
    </source>
</evidence>
<dbReference type="EC" id="3.1.3.2" evidence="4"/>
<dbReference type="Proteomes" id="UP000034805">
    <property type="component" value="Unassembled WGS sequence"/>
</dbReference>
<dbReference type="SUPFAM" id="SSF53254">
    <property type="entry name" value="Phosphoglycerate mutase-like"/>
    <property type="match status" value="1"/>
</dbReference>
<comment type="catalytic activity">
    <reaction evidence="1">
        <text>a phosphate monoester + H2O = an alcohol + phosphate</text>
        <dbReference type="Rhea" id="RHEA:15017"/>
        <dbReference type="ChEBI" id="CHEBI:15377"/>
        <dbReference type="ChEBI" id="CHEBI:30879"/>
        <dbReference type="ChEBI" id="CHEBI:43474"/>
        <dbReference type="ChEBI" id="CHEBI:67140"/>
        <dbReference type="EC" id="3.1.3.2"/>
    </reaction>
</comment>
<sequence>MGSRGSSVRTAMSAHGTWFTAAEACVCREVRADYVFQLGGVMALKVLFLSVQRSPAFTVLQLLTLCVLLVTVVAERTRVFVTVVYRHGDRSPVKSYPNDPYQESAWPQGFGQLSQIFVRSTDYDRTLMSAEVNLAGMYPPNGSQVFDPNVHWQPIPVHAVPQDKDQLLLFPMSGCPRYEALMNETRKSEVFKNMSSTYKDFLEMVQNKTGLKDANMESVWSVHDTLFCEQMHNMTLPPWVTPDVMEKLGILKDFGFQVMFGVYKSEEKCRLQGVKMNVVNVVRKADEYASFLLTWPCVLQHDTTVVALQSALKVFSGKQPTYASCHMFELFREDNGSFSVAMFYWNDSSTEPYPLILPGCVQYCPLEEFIRLTKPVIPVDWKQECQVPSGSKDTGTSGIQPSFFFPSVPFLNGDHAVGDHSQSNVWTGNGPKPVLRCEHITHGVEFVELKRKKH</sequence>
<keyword evidence="8" id="KW-0472">Membrane</keyword>
<evidence type="ECO:0000256" key="1">
    <source>
        <dbReference type="ARBA" id="ARBA00000032"/>
    </source>
</evidence>
<proteinExistence type="inferred from homology"/>
<dbReference type="EMBL" id="JARO02004117">
    <property type="protein sequence ID" value="KPP69109.1"/>
    <property type="molecule type" value="Genomic_DNA"/>
</dbReference>
<evidence type="ECO:0000256" key="10">
    <source>
        <dbReference type="ARBA" id="ARBA00023228"/>
    </source>
</evidence>
<evidence type="ECO:0000256" key="11">
    <source>
        <dbReference type="ARBA" id="ARBA00037852"/>
    </source>
</evidence>
<evidence type="ECO:0000256" key="12">
    <source>
        <dbReference type="ARBA" id="ARBA00039422"/>
    </source>
</evidence>
<dbReference type="PANTHER" id="PTHR11567">
    <property type="entry name" value="ACID PHOSPHATASE-RELATED"/>
    <property type="match status" value="1"/>
</dbReference>
<keyword evidence="10" id="KW-0458">Lysosome</keyword>
<reference evidence="13 14" key="1">
    <citation type="submission" date="2015-08" db="EMBL/GenBank/DDBJ databases">
        <title>The genome of the Asian arowana (Scleropages formosus).</title>
        <authorList>
            <person name="Tan M.H."/>
            <person name="Gan H.M."/>
            <person name="Croft L.J."/>
            <person name="Austin C.M."/>
        </authorList>
    </citation>
    <scope>NUCLEOTIDE SEQUENCE [LARGE SCALE GENOMIC DNA]</scope>
    <source>
        <strain evidence="13">Aro1</strain>
    </source>
</reference>
<keyword evidence="7" id="KW-1133">Transmembrane helix</keyword>
<evidence type="ECO:0000313" key="14">
    <source>
        <dbReference type="Proteomes" id="UP000034805"/>
    </source>
</evidence>